<protein>
    <submittedName>
        <fullName evidence="4">Uncharacterized protein</fullName>
    </submittedName>
</protein>
<feature type="compositionally biased region" description="Basic and acidic residues" evidence="1">
    <location>
        <begin position="60"/>
        <end position="77"/>
    </location>
</feature>
<accession>A0A0X3PYL6</accession>
<keyword evidence="2" id="KW-0472">Membrane</keyword>
<feature type="non-terminal residue" evidence="4">
    <location>
        <position position="1"/>
    </location>
</feature>
<evidence type="ECO:0000256" key="1">
    <source>
        <dbReference type="SAM" id="MobiDB-lite"/>
    </source>
</evidence>
<reference evidence="4" key="1">
    <citation type="submission" date="2016-01" db="EMBL/GenBank/DDBJ databases">
        <title>Reference transcriptome for the parasite Schistocephalus solidus: insights into the molecular evolution of parasitism.</title>
        <authorList>
            <person name="Hebert F.O."/>
            <person name="Grambauer S."/>
            <person name="Barber I."/>
            <person name="Landry C.R."/>
            <person name="Aubin-Horth N."/>
        </authorList>
    </citation>
    <scope>NUCLEOTIDE SEQUENCE</scope>
</reference>
<keyword evidence="2" id="KW-0812">Transmembrane</keyword>
<organism evidence="4">
    <name type="scientific">Schistocephalus solidus</name>
    <name type="common">Tapeworm</name>
    <dbReference type="NCBI Taxonomy" id="70667"/>
    <lineage>
        <taxon>Eukaryota</taxon>
        <taxon>Metazoa</taxon>
        <taxon>Spiralia</taxon>
        <taxon>Lophotrochozoa</taxon>
        <taxon>Platyhelminthes</taxon>
        <taxon>Cestoda</taxon>
        <taxon>Eucestoda</taxon>
        <taxon>Diphyllobothriidea</taxon>
        <taxon>Diphyllobothriidae</taxon>
        <taxon>Schistocephalus</taxon>
    </lineage>
</organism>
<evidence type="ECO:0000256" key="2">
    <source>
        <dbReference type="SAM" id="Phobius"/>
    </source>
</evidence>
<gene>
    <name evidence="4" type="ORF">TR146206</name>
</gene>
<evidence type="ECO:0000256" key="3">
    <source>
        <dbReference type="SAM" id="SignalP"/>
    </source>
</evidence>
<keyword evidence="2" id="KW-1133">Transmembrane helix</keyword>
<feature type="signal peptide" evidence="3">
    <location>
        <begin position="1"/>
        <end position="16"/>
    </location>
</feature>
<feature type="transmembrane region" description="Helical" evidence="2">
    <location>
        <begin position="26"/>
        <end position="41"/>
    </location>
</feature>
<sequence length="160" mass="17922">FILLVAWLCAYGVVLSVDNSFCGLPFFIWCFLIMSLFKSFFQKKSLDKKFARLGQGHTLTEPDKPRPSTNRASDHPPKPVCAGPSEEASKAAEAALTRIAAKKEPASIIFRVIFFSLGRTSPFLDAEKRTFNSQLKETEELAARFSSSQTIQEKSEILKR</sequence>
<feature type="chain" id="PRO_5007051372" evidence="3">
    <location>
        <begin position="17"/>
        <end position="160"/>
    </location>
</feature>
<feature type="non-terminal residue" evidence="4">
    <location>
        <position position="160"/>
    </location>
</feature>
<name>A0A0X3PYL6_SCHSO</name>
<evidence type="ECO:0000313" key="4">
    <source>
        <dbReference type="EMBL" id="JAP56935.1"/>
    </source>
</evidence>
<feature type="region of interest" description="Disordered" evidence="1">
    <location>
        <begin position="57"/>
        <end position="86"/>
    </location>
</feature>
<dbReference type="AlphaFoldDB" id="A0A0X3PYL6"/>
<proteinExistence type="predicted"/>
<dbReference type="EMBL" id="GEEE01006290">
    <property type="protein sequence ID" value="JAP56935.1"/>
    <property type="molecule type" value="Transcribed_RNA"/>
</dbReference>
<keyword evidence="3" id="KW-0732">Signal</keyword>